<gene>
    <name evidence="12" type="ORF">HPLM_LOCUS2770</name>
</gene>
<keyword evidence="9" id="KW-0539">Nucleus</keyword>
<evidence type="ECO:0000313" key="13">
    <source>
        <dbReference type="Proteomes" id="UP000268014"/>
    </source>
</evidence>
<dbReference type="WBParaSite" id="HPLM_0000277901-mRNA-1">
    <property type="protein sequence ID" value="HPLM_0000277901-mRNA-1"/>
    <property type="gene ID" value="HPLM_0000277901"/>
</dbReference>
<dbReference type="Gene3D" id="3.30.50.10">
    <property type="entry name" value="Erythroid Transcription Factor GATA-1, subunit A"/>
    <property type="match status" value="1"/>
</dbReference>
<keyword evidence="7" id="KW-0804">Transcription</keyword>
<feature type="transmembrane region" description="Helical" evidence="10">
    <location>
        <begin position="25"/>
        <end position="42"/>
    </location>
</feature>
<dbReference type="InterPro" id="IPR001628">
    <property type="entry name" value="Znf_hrmn_rcpt"/>
</dbReference>
<evidence type="ECO:0000313" key="12">
    <source>
        <dbReference type="EMBL" id="VDO16766.1"/>
    </source>
</evidence>
<dbReference type="CDD" id="cd06960">
    <property type="entry name" value="NR_DBD_HNF4A"/>
    <property type="match status" value="1"/>
</dbReference>
<dbReference type="InterPro" id="IPR051152">
    <property type="entry name" value="C.elegans_Orphan_NR"/>
</dbReference>
<dbReference type="AlphaFoldDB" id="A0A0N4VZQ5"/>
<feature type="domain" description="Nuclear receptor" evidence="11">
    <location>
        <begin position="47"/>
        <end position="123"/>
    </location>
</feature>
<keyword evidence="2" id="KW-0479">Metal-binding</keyword>
<dbReference type="GO" id="GO:0000978">
    <property type="term" value="F:RNA polymerase II cis-regulatory region sequence-specific DNA binding"/>
    <property type="evidence" value="ECO:0007669"/>
    <property type="project" value="InterPro"/>
</dbReference>
<evidence type="ECO:0000256" key="3">
    <source>
        <dbReference type="ARBA" id="ARBA00022771"/>
    </source>
</evidence>
<evidence type="ECO:0000256" key="7">
    <source>
        <dbReference type="ARBA" id="ARBA00023163"/>
    </source>
</evidence>
<keyword evidence="10" id="KW-0472">Membrane</keyword>
<accession>A0A0N4VZQ5</accession>
<comment type="subcellular location">
    <subcellularLocation>
        <location evidence="1">Nucleus</location>
    </subcellularLocation>
</comment>
<evidence type="ECO:0000256" key="8">
    <source>
        <dbReference type="ARBA" id="ARBA00023170"/>
    </source>
</evidence>
<keyword evidence="5" id="KW-0805">Transcription regulation</keyword>
<reference evidence="14" key="1">
    <citation type="submission" date="2017-02" db="UniProtKB">
        <authorList>
            <consortium name="WormBaseParasite"/>
        </authorList>
    </citation>
    <scope>IDENTIFICATION</scope>
</reference>
<proteinExistence type="predicted"/>
<dbReference type="Proteomes" id="UP000268014">
    <property type="component" value="Unassembled WGS sequence"/>
</dbReference>
<keyword evidence="4" id="KW-0862">Zinc</keyword>
<evidence type="ECO:0000256" key="9">
    <source>
        <dbReference type="ARBA" id="ARBA00023242"/>
    </source>
</evidence>
<evidence type="ECO:0000259" key="11">
    <source>
        <dbReference type="PROSITE" id="PS51030"/>
    </source>
</evidence>
<dbReference type="OrthoDB" id="10018779at2759"/>
<dbReference type="PROSITE" id="PS51030">
    <property type="entry name" value="NUCLEAR_REC_DBD_2"/>
    <property type="match status" value="1"/>
</dbReference>
<dbReference type="InterPro" id="IPR049636">
    <property type="entry name" value="HNF4-like_DBD"/>
</dbReference>
<dbReference type="STRING" id="6290.A0A0N4VZQ5"/>
<dbReference type="EMBL" id="UZAF01006692">
    <property type="protein sequence ID" value="VDO16766.1"/>
    <property type="molecule type" value="Genomic_DNA"/>
</dbReference>
<dbReference type="InterPro" id="IPR013088">
    <property type="entry name" value="Znf_NHR/GATA"/>
</dbReference>
<name>A0A0N4VZQ5_HAEPC</name>
<dbReference type="PANTHER" id="PTHR45680:SF29">
    <property type="entry name" value="NUCLEAR HORMONE RECEPTOR FAMILY"/>
    <property type="match status" value="1"/>
</dbReference>
<organism evidence="14">
    <name type="scientific">Haemonchus placei</name>
    <name type="common">Barber's pole worm</name>
    <dbReference type="NCBI Taxonomy" id="6290"/>
    <lineage>
        <taxon>Eukaryota</taxon>
        <taxon>Metazoa</taxon>
        <taxon>Ecdysozoa</taxon>
        <taxon>Nematoda</taxon>
        <taxon>Chromadorea</taxon>
        <taxon>Rhabditida</taxon>
        <taxon>Rhabditina</taxon>
        <taxon>Rhabditomorpha</taxon>
        <taxon>Strongyloidea</taxon>
        <taxon>Trichostrongylidae</taxon>
        <taxon>Haemonchus</taxon>
    </lineage>
</organism>
<dbReference type="GO" id="GO:0005634">
    <property type="term" value="C:nucleus"/>
    <property type="evidence" value="ECO:0007669"/>
    <property type="project" value="UniProtKB-SubCell"/>
</dbReference>
<dbReference type="Pfam" id="PF00105">
    <property type="entry name" value="zf-C4"/>
    <property type="match status" value="1"/>
</dbReference>
<keyword evidence="3" id="KW-0863">Zinc-finger</keyword>
<reference evidence="12 13" key="2">
    <citation type="submission" date="2018-11" db="EMBL/GenBank/DDBJ databases">
        <authorList>
            <consortium name="Pathogen Informatics"/>
        </authorList>
    </citation>
    <scope>NUCLEOTIDE SEQUENCE [LARGE SCALE GENOMIC DNA]</scope>
    <source>
        <strain evidence="12 13">MHpl1</strain>
    </source>
</reference>
<dbReference type="PANTHER" id="PTHR45680">
    <property type="entry name" value="NUCLEAR HORMONE RECEPTOR FAMILY"/>
    <property type="match status" value="1"/>
</dbReference>
<dbReference type="PRINTS" id="PR00047">
    <property type="entry name" value="STROIDFINGER"/>
</dbReference>
<evidence type="ECO:0000256" key="2">
    <source>
        <dbReference type="ARBA" id="ARBA00022723"/>
    </source>
</evidence>
<sequence length="172" mass="19630">MNTDGHHKLSFVICHISNRTNTSTFWISCFYCILFIFFQRALKTPVHGDCQICGQPGHGSHFGVLACRACAAFFRRTVVMNRQYSCRRANGSCQISKDERYLCRLCRYNKCLALGMTPDSKFDSKCIDHFCFESSHSFDSPLKVGILPERERGRDPRHAPKIILICICSGFC</sequence>
<keyword evidence="13" id="KW-1185">Reference proteome</keyword>
<evidence type="ECO:0000256" key="4">
    <source>
        <dbReference type="ARBA" id="ARBA00022833"/>
    </source>
</evidence>
<dbReference type="SUPFAM" id="SSF57716">
    <property type="entry name" value="Glucocorticoid receptor-like (DNA-binding domain)"/>
    <property type="match status" value="1"/>
</dbReference>
<keyword evidence="6" id="KW-0238">DNA-binding</keyword>
<evidence type="ECO:0000256" key="10">
    <source>
        <dbReference type="SAM" id="Phobius"/>
    </source>
</evidence>
<evidence type="ECO:0000256" key="6">
    <source>
        <dbReference type="ARBA" id="ARBA00023125"/>
    </source>
</evidence>
<dbReference type="GO" id="GO:0003700">
    <property type="term" value="F:DNA-binding transcription factor activity"/>
    <property type="evidence" value="ECO:0007669"/>
    <property type="project" value="InterPro"/>
</dbReference>
<keyword evidence="10" id="KW-0812">Transmembrane</keyword>
<evidence type="ECO:0000256" key="5">
    <source>
        <dbReference type="ARBA" id="ARBA00023015"/>
    </source>
</evidence>
<evidence type="ECO:0000313" key="14">
    <source>
        <dbReference type="WBParaSite" id="HPLM_0000277901-mRNA-1"/>
    </source>
</evidence>
<evidence type="ECO:0000256" key="1">
    <source>
        <dbReference type="ARBA" id="ARBA00004123"/>
    </source>
</evidence>
<dbReference type="GO" id="GO:0008270">
    <property type="term" value="F:zinc ion binding"/>
    <property type="evidence" value="ECO:0007669"/>
    <property type="project" value="UniProtKB-KW"/>
</dbReference>
<keyword evidence="8" id="KW-0675">Receptor</keyword>
<protein>
    <submittedName>
        <fullName evidence="14">Nuclear receptor domain-containing protein</fullName>
    </submittedName>
</protein>
<dbReference type="PROSITE" id="PS00031">
    <property type="entry name" value="NUCLEAR_REC_DBD_1"/>
    <property type="match status" value="1"/>
</dbReference>
<dbReference type="SMART" id="SM00399">
    <property type="entry name" value="ZnF_C4"/>
    <property type="match status" value="1"/>
</dbReference>
<keyword evidence="10" id="KW-1133">Transmembrane helix</keyword>